<name>A0A7G4AWG4_9CAUD</name>
<dbReference type="Proteomes" id="UP000515922">
    <property type="component" value="Segment"/>
</dbReference>
<accession>A0A7G4AWG4</accession>
<protein>
    <submittedName>
        <fullName evidence="1">Uncharacterized protein</fullName>
    </submittedName>
</protein>
<evidence type="ECO:0000313" key="1">
    <source>
        <dbReference type="EMBL" id="QMP84354.1"/>
    </source>
</evidence>
<evidence type="ECO:0000313" key="2">
    <source>
        <dbReference type="Proteomes" id="UP000515922"/>
    </source>
</evidence>
<dbReference type="EMBL" id="MT711976">
    <property type="protein sequence ID" value="QMP84354.1"/>
    <property type="molecule type" value="Genomic_DNA"/>
</dbReference>
<reference evidence="1 2" key="1">
    <citation type="submission" date="2020-07" db="EMBL/GenBank/DDBJ databases">
        <title>Streptomyces phage Genome sequencing and assembly.</title>
        <authorList>
            <person name="Sharma V."/>
            <person name="Hardy A."/>
            <person name="Frunzke J."/>
        </authorList>
    </citation>
    <scope>NUCLEOTIDE SEQUENCE [LARGE SCALE GENOMIC DNA]</scope>
</reference>
<organism evidence="1 2">
    <name type="scientific">Streptomyces phage Coruscant</name>
    <dbReference type="NCBI Taxonomy" id="2739834"/>
    <lineage>
        <taxon>Viruses</taxon>
        <taxon>Duplodnaviria</taxon>
        <taxon>Heunggongvirae</taxon>
        <taxon>Uroviricota</taxon>
        <taxon>Caudoviricetes</taxon>
        <taxon>Stanwilliamsviridae</taxon>
        <taxon>Boydwoodruffvirinae</taxon>
        <taxon>Coruscantvirus</taxon>
        <taxon>Coruscantvirus coruscant</taxon>
    </lineage>
</organism>
<gene>
    <name evidence="1" type="ORF">HUN41_00266</name>
</gene>
<keyword evidence="2" id="KW-1185">Reference proteome</keyword>
<sequence length="57" mass="6847">MVYLFAFGRVFSFKWIFSPNEFLVWKLSQAVHIRPGEKSPLTIYIYNHHRVLYTNPS</sequence>
<proteinExistence type="predicted"/>